<name>A0A6A4QQP0_LUPAL</name>
<dbReference type="OrthoDB" id="1432711at2759"/>
<evidence type="ECO:0000313" key="1">
    <source>
        <dbReference type="EMBL" id="KAE9616009.1"/>
    </source>
</evidence>
<evidence type="ECO:0000313" key="2">
    <source>
        <dbReference type="Proteomes" id="UP000447434"/>
    </source>
</evidence>
<reference evidence="2" key="1">
    <citation type="journal article" date="2020" name="Nat. Commun.">
        <title>Genome sequence of the cluster root forming white lupin.</title>
        <authorList>
            <person name="Hufnagel B."/>
            <person name="Marques A."/>
            <person name="Soriano A."/>
            <person name="Marques L."/>
            <person name="Divol F."/>
            <person name="Doumas P."/>
            <person name="Sallet E."/>
            <person name="Mancinotti D."/>
            <person name="Carrere S."/>
            <person name="Marande W."/>
            <person name="Arribat S."/>
            <person name="Keller J."/>
            <person name="Huneau C."/>
            <person name="Blein T."/>
            <person name="Aime D."/>
            <person name="Laguerre M."/>
            <person name="Taylor J."/>
            <person name="Schubert V."/>
            <person name="Nelson M."/>
            <person name="Geu-Flores F."/>
            <person name="Crespi M."/>
            <person name="Gallardo-Guerrero K."/>
            <person name="Delaux P.-M."/>
            <person name="Salse J."/>
            <person name="Berges H."/>
            <person name="Guyot R."/>
            <person name="Gouzy J."/>
            <person name="Peret B."/>
        </authorList>
    </citation>
    <scope>NUCLEOTIDE SEQUENCE [LARGE SCALE GENOMIC DNA]</scope>
    <source>
        <strain evidence="2">cv. Amiga</strain>
    </source>
</reference>
<proteinExistence type="predicted"/>
<dbReference type="AlphaFoldDB" id="A0A6A4QQP0"/>
<dbReference type="Gene3D" id="1.20.5.4130">
    <property type="match status" value="1"/>
</dbReference>
<gene>
    <name evidence="1" type="ORF">Lalb_Chr04g0261241</name>
</gene>
<protein>
    <submittedName>
        <fullName evidence="1">Uncharacterized protein</fullName>
    </submittedName>
</protein>
<sequence length="152" mass="17429">MCDQVGKFLPQLVDVGKLMRNVPKEIAEINEELESIQVSMNAADRMIAIADEQVNESDIGMKRNVKHMREAALRIGEVTKDYMSIQQQPPSSNRRRNFLLHTAPEFVKTMIPRLRISYEIQGIKSSILKINERSCLYKVPSSGCYTFITYFS</sequence>
<keyword evidence="2" id="KW-1185">Reference proteome</keyword>
<organism evidence="1 2">
    <name type="scientific">Lupinus albus</name>
    <name type="common">White lupine</name>
    <name type="synonym">Lupinus termis</name>
    <dbReference type="NCBI Taxonomy" id="3870"/>
    <lineage>
        <taxon>Eukaryota</taxon>
        <taxon>Viridiplantae</taxon>
        <taxon>Streptophyta</taxon>
        <taxon>Embryophyta</taxon>
        <taxon>Tracheophyta</taxon>
        <taxon>Spermatophyta</taxon>
        <taxon>Magnoliopsida</taxon>
        <taxon>eudicotyledons</taxon>
        <taxon>Gunneridae</taxon>
        <taxon>Pentapetalae</taxon>
        <taxon>rosids</taxon>
        <taxon>fabids</taxon>
        <taxon>Fabales</taxon>
        <taxon>Fabaceae</taxon>
        <taxon>Papilionoideae</taxon>
        <taxon>50 kb inversion clade</taxon>
        <taxon>genistoids sensu lato</taxon>
        <taxon>core genistoids</taxon>
        <taxon>Genisteae</taxon>
        <taxon>Lupinus</taxon>
    </lineage>
</organism>
<dbReference type="EMBL" id="WOCE01000004">
    <property type="protein sequence ID" value="KAE9616009.1"/>
    <property type="molecule type" value="Genomic_DNA"/>
</dbReference>
<comment type="caution">
    <text evidence="1">The sequence shown here is derived from an EMBL/GenBank/DDBJ whole genome shotgun (WGS) entry which is preliminary data.</text>
</comment>
<dbReference type="Proteomes" id="UP000447434">
    <property type="component" value="Chromosome 4"/>
</dbReference>
<accession>A0A6A4QQP0</accession>